<dbReference type="Proteomes" id="UP000053676">
    <property type="component" value="Unassembled WGS sequence"/>
</dbReference>
<accession>W2TTA2</accession>
<evidence type="ECO:0000256" key="4">
    <source>
        <dbReference type="ARBA" id="ARBA00023136"/>
    </source>
</evidence>
<feature type="domain" description="SLC12A transporter C-terminal" evidence="8">
    <location>
        <begin position="302"/>
        <end position="792"/>
    </location>
</feature>
<dbReference type="STRING" id="51031.W2TTA2"/>
<proteinExistence type="predicted"/>
<dbReference type="GO" id="GO:1990573">
    <property type="term" value="P:potassium ion import across plasma membrane"/>
    <property type="evidence" value="ECO:0007669"/>
    <property type="project" value="TreeGrafter"/>
</dbReference>
<gene>
    <name evidence="9" type="ORF">NECAME_06960</name>
</gene>
<dbReference type="InterPro" id="IPR004841">
    <property type="entry name" value="AA-permease/SLC12A_dom"/>
</dbReference>
<feature type="region of interest" description="Disordered" evidence="5">
    <location>
        <begin position="456"/>
        <end position="500"/>
    </location>
</feature>
<dbReference type="GO" id="GO:0008511">
    <property type="term" value="F:sodium:potassium:chloride symporter activity"/>
    <property type="evidence" value="ECO:0007669"/>
    <property type="project" value="TreeGrafter"/>
</dbReference>
<dbReference type="GO" id="GO:0055064">
    <property type="term" value="P:chloride ion homeostasis"/>
    <property type="evidence" value="ECO:0007669"/>
    <property type="project" value="TreeGrafter"/>
</dbReference>
<comment type="subcellular location">
    <subcellularLocation>
        <location evidence="1">Membrane</location>
        <topology evidence="1">Multi-pass membrane protein</topology>
    </subcellularLocation>
</comment>
<feature type="domain" description="Amino acid permease/ SLC12A" evidence="7">
    <location>
        <begin position="2"/>
        <end position="293"/>
    </location>
</feature>
<dbReference type="AlphaFoldDB" id="W2TTA2"/>
<dbReference type="PANTHER" id="PTHR11827:SF103">
    <property type="entry name" value="SODIUM CHLORIDE COTRANSPORTER 69, ISOFORM E"/>
    <property type="match status" value="1"/>
</dbReference>
<dbReference type="InterPro" id="IPR018491">
    <property type="entry name" value="SLC12_C"/>
</dbReference>
<evidence type="ECO:0000259" key="7">
    <source>
        <dbReference type="Pfam" id="PF00324"/>
    </source>
</evidence>
<dbReference type="Pfam" id="PF03522">
    <property type="entry name" value="SLC12"/>
    <property type="match status" value="1"/>
</dbReference>
<dbReference type="GO" id="GO:0016020">
    <property type="term" value="C:membrane"/>
    <property type="evidence" value="ECO:0007669"/>
    <property type="project" value="UniProtKB-SubCell"/>
</dbReference>
<evidence type="ECO:0000313" key="9">
    <source>
        <dbReference type="EMBL" id="ETN84272.1"/>
    </source>
</evidence>
<dbReference type="GO" id="GO:0055078">
    <property type="term" value="P:sodium ion homeostasis"/>
    <property type="evidence" value="ECO:0007669"/>
    <property type="project" value="TreeGrafter"/>
</dbReference>
<dbReference type="PANTHER" id="PTHR11827">
    <property type="entry name" value="SOLUTE CARRIER FAMILY 12, CATION COTRANSPORTERS"/>
    <property type="match status" value="1"/>
</dbReference>
<feature type="compositionally biased region" description="Polar residues" evidence="5">
    <location>
        <begin position="472"/>
        <end position="482"/>
    </location>
</feature>
<dbReference type="OrthoDB" id="2020542at2759"/>
<dbReference type="Gene3D" id="1.20.1740.10">
    <property type="entry name" value="Amino acid/polyamine transporter I"/>
    <property type="match status" value="1"/>
</dbReference>
<feature type="region of interest" description="Disordered" evidence="5">
    <location>
        <begin position="551"/>
        <end position="592"/>
    </location>
</feature>
<feature type="transmembrane region" description="Helical" evidence="6">
    <location>
        <begin position="16"/>
        <end position="38"/>
    </location>
</feature>
<keyword evidence="4 6" id="KW-0472">Membrane</keyword>
<feature type="transmembrane region" description="Helical" evidence="6">
    <location>
        <begin position="218"/>
        <end position="251"/>
    </location>
</feature>
<dbReference type="KEGG" id="nai:NECAME_06960"/>
<evidence type="ECO:0000256" key="5">
    <source>
        <dbReference type="SAM" id="MobiDB-lite"/>
    </source>
</evidence>
<keyword evidence="3 6" id="KW-1133">Transmembrane helix</keyword>
<dbReference type="GO" id="GO:0055075">
    <property type="term" value="P:potassium ion homeostasis"/>
    <property type="evidence" value="ECO:0007669"/>
    <property type="project" value="TreeGrafter"/>
</dbReference>
<feature type="transmembrane region" description="Helical" evidence="6">
    <location>
        <begin position="87"/>
        <end position="111"/>
    </location>
</feature>
<sequence length="792" mass="88414">MAGANISGDLADPQRAIPIGTLLAIGVTTVIYLATVWMTGSTCVRDADGLLPPIWNGSVFIPPDCTLNSTCQYGLMNYFQIMEMESLWGPLITAGIFAATLSSALASLAVCKDRLFPKIGYFAKGYGKNEEPRRAYALTFIIAMAMIGIGDLNAIAPIISNFFLASYALINYACFDASFADSPGEYLISTFYTTACAHVYMFAGFRPGFKYYNMWVSLGGALLCIVVMFIISWATALITFFCFAALFLYILHRKPDVNWGSSTQAHSYKNALSGMIKLSHTEEHVKNYRPQLLVLCGNAAARPSLVDFANSITKGTSLMICGYVVPYNPSDRVYSVMRKLERQLSEWLRKRRVKAFYAAVANASLRAGAQSLLQVCGLGKLRPNIILIGFKTNWSRRGPIPETMEDMNEYFGTIQDAFDSNMAVCVLRNGDMGLDFSEAMKLLNVGESRRLQINLDENDKDGLESPCRPLTETKSNSKASQKNESEEERAETGSLRHKDSARSMERFVKLNHHYITASNTLTENYGFVDMEDENCCDCNADHSEECEKCRPEAKDSEDVETGSSQPHLSDDPKEIKHTFSLRRRSTRRPTTEQKALLASISRFQRKVKKGVIDVWWLYDDGGLTLLIPHLLTIPKSYLEGAKLRVFTISTSSRTMEQEQRSMAALLSKFRINFSDVSVISDIGRKPQPETLMSWEKLILPFIAPDDSECPLGMTTQSELDAQKQKTNRQLRAAELLREHSADADLIVMTLPVPRKGMVSASLYLSWLDIMTRSLPPILLVRGNQTSVLTFYS</sequence>
<evidence type="ECO:0000256" key="6">
    <source>
        <dbReference type="SAM" id="Phobius"/>
    </source>
</evidence>
<feature type="transmembrane region" description="Helical" evidence="6">
    <location>
        <begin position="132"/>
        <end position="149"/>
    </location>
</feature>
<reference evidence="10" key="1">
    <citation type="journal article" date="2014" name="Nat. Genet.">
        <title>Genome of the human hookworm Necator americanus.</title>
        <authorList>
            <person name="Tang Y.T."/>
            <person name="Gao X."/>
            <person name="Rosa B.A."/>
            <person name="Abubucker S."/>
            <person name="Hallsworth-Pepin K."/>
            <person name="Martin J."/>
            <person name="Tyagi R."/>
            <person name="Heizer E."/>
            <person name="Zhang X."/>
            <person name="Bhonagiri-Palsikar V."/>
            <person name="Minx P."/>
            <person name="Warren W.C."/>
            <person name="Wang Q."/>
            <person name="Zhan B."/>
            <person name="Hotez P.J."/>
            <person name="Sternberg P.W."/>
            <person name="Dougall A."/>
            <person name="Gaze S.T."/>
            <person name="Mulvenna J."/>
            <person name="Sotillo J."/>
            <person name="Ranganathan S."/>
            <person name="Rabelo E.M."/>
            <person name="Wilson R.K."/>
            <person name="Felgner P.L."/>
            <person name="Bethony J."/>
            <person name="Hawdon J.M."/>
            <person name="Gasser R.B."/>
            <person name="Loukas A."/>
            <person name="Mitreva M."/>
        </authorList>
    </citation>
    <scope>NUCLEOTIDE SEQUENCE [LARGE SCALE GENOMIC DNA]</scope>
</reference>
<dbReference type="Pfam" id="PF00324">
    <property type="entry name" value="AA_permease"/>
    <property type="match status" value="1"/>
</dbReference>
<feature type="compositionally biased region" description="Basic and acidic residues" evidence="5">
    <location>
        <begin position="490"/>
        <end position="500"/>
    </location>
</feature>
<dbReference type="GO" id="GO:0006884">
    <property type="term" value="P:cell volume homeostasis"/>
    <property type="evidence" value="ECO:0007669"/>
    <property type="project" value="TreeGrafter"/>
</dbReference>
<evidence type="ECO:0000256" key="3">
    <source>
        <dbReference type="ARBA" id="ARBA00022989"/>
    </source>
</evidence>
<dbReference type="InterPro" id="IPR004842">
    <property type="entry name" value="SLC12A_fam"/>
</dbReference>
<protein>
    <submittedName>
        <fullName evidence="9">Amino acid permease</fullName>
    </submittedName>
</protein>
<evidence type="ECO:0000256" key="1">
    <source>
        <dbReference type="ARBA" id="ARBA00004141"/>
    </source>
</evidence>
<feature type="compositionally biased region" description="Basic and acidic residues" evidence="5">
    <location>
        <begin position="568"/>
        <end position="577"/>
    </location>
</feature>
<name>W2TTA2_NECAM</name>
<keyword evidence="2 6" id="KW-0812">Transmembrane</keyword>
<dbReference type="EMBL" id="KI657975">
    <property type="protein sequence ID" value="ETN84272.1"/>
    <property type="molecule type" value="Genomic_DNA"/>
</dbReference>
<organism evidence="9 10">
    <name type="scientific">Necator americanus</name>
    <name type="common">Human hookworm</name>
    <dbReference type="NCBI Taxonomy" id="51031"/>
    <lineage>
        <taxon>Eukaryota</taxon>
        <taxon>Metazoa</taxon>
        <taxon>Ecdysozoa</taxon>
        <taxon>Nematoda</taxon>
        <taxon>Chromadorea</taxon>
        <taxon>Rhabditida</taxon>
        <taxon>Rhabditina</taxon>
        <taxon>Rhabditomorpha</taxon>
        <taxon>Strongyloidea</taxon>
        <taxon>Ancylostomatidae</taxon>
        <taxon>Bunostominae</taxon>
        <taxon>Necator</taxon>
    </lineage>
</organism>
<evidence type="ECO:0000259" key="8">
    <source>
        <dbReference type="Pfam" id="PF03522"/>
    </source>
</evidence>
<keyword evidence="10" id="KW-1185">Reference proteome</keyword>
<evidence type="ECO:0000313" key="10">
    <source>
        <dbReference type="Proteomes" id="UP000053676"/>
    </source>
</evidence>
<feature type="transmembrane region" description="Helical" evidence="6">
    <location>
        <begin position="186"/>
        <end position="206"/>
    </location>
</feature>
<dbReference type="OMA" id="AFVGMDW"/>
<evidence type="ECO:0000256" key="2">
    <source>
        <dbReference type="ARBA" id="ARBA00022692"/>
    </source>
</evidence>